<gene>
    <name evidence="2" type="ORF">BofuT4_P011620.1</name>
</gene>
<feature type="transmembrane region" description="Helical" evidence="1">
    <location>
        <begin position="316"/>
        <end position="339"/>
    </location>
</feature>
<evidence type="ECO:0000313" key="3">
    <source>
        <dbReference type="Proteomes" id="UP000008177"/>
    </source>
</evidence>
<dbReference type="InParanoid" id="G2XS49"/>
<keyword evidence="1" id="KW-0812">Transmembrane</keyword>
<evidence type="ECO:0000256" key="1">
    <source>
        <dbReference type="SAM" id="Phobius"/>
    </source>
</evidence>
<dbReference type="Proteomes" id="UP000008177">
    <property type="component" value="Unplaced contigs"/>
</dbReference>
<name>G2XS49_BOTF4</name>
<evidence type="ECO:0000313" key="2">
    <source>
        <dbReference type="EMBL" id="CCD43486.1"/>
    </source>
</evidence>
<keyword evidence="1" id="KW-1133">Transmembrane helix</keyword>
<sequence>MACGNAIHATTVRSLPGENAWTPAAYKVCCLLVPYAGVGRGLNVFLRASTLAKTPLQIAARANVLCMVVLSQSWGPGDGDFIHVCALDAAIPDNDCQNSCGLIFLDKSKTIEHVKMADFHACASEVYSDISHIANALEVILNVRAMYAHYASKSKWAHLEFSMLQSYRFRAISWDQQLICVGDIQLHGLCQLPPGYTLCLVQPHMTVNPRYNTLGLRSSIAISSQFSALQVLWSIAHACIGSYTLYQSKGSQLDIYGYAALGLTVIPYVIASIINLLASLVTFGLENPRSKKEKRILSISSHGPFKKLTPTHLEPIFLFFASLIPTVTVAAPCIIIYILTGWQKRQATSTQINFTVHWLSLGQSSRSFIAEFERHIRRSY</sequence>
<reference evidence="3" key="1">
    <citation type="journal article" date="2011" name="PLoS Genet.">
        <title>Genomic analysis of the necrotrophic fungal pathogens Sclerotinia sclerotiorum and Botrytis cinerea.</title>
        <authorList>
            <person name="Amselem J."/>
            <person name="Cuomo C.A."/>
            <person name="van Kan J.A."/>
            <person name="Viaud M."/>
            <person name="Benito E.P."/>
            <person name="Couloux A."/>
            <person name="Coutinho P.M."/>
            <person name="de Vries R.P."/>
            <person name="Dyer P.S."/>
            <person name="Fillinger S."/>
            <person name="Fournier E."/>
            <person name="Gout L."/>
            <person name="Hahn M."/>
            <person name="Kohn L."/>
            <person name="Lapalu N."/>
            <person name="Plummer K.M."/>
            <person name="Pradier J.M."/>
            <person name="Quevillon E."/>
            <person name="Sharon A."/>
            <person name="Simon A."/>
            <person name="ten Have A."/>
            <person name="Tudzynski B."/>
            <person name="Tudzynski P."/>
            <person name="Wincker P."/>
            <person name="Andrew M."/>
            <person name="Anthouard V."/>
            <person name="Beever R.E."/>
            <person name="Beffa R."/>
            <person name="Benoit I."/>
            <person name="Bouzid O."/>
            <person name="Brault B."/>
            <person name="Chen Z."/>
            <person name="Choquer M."/>
            <person name="Collemare J."/>
            <person name="Cotton P."/>
            <person name="Danchin E.G."/>
            <person name="Da Silva C."/>
            <person name="Gautier A."/>
            <person name="Giraud C."/>
            <person name="Giraud T."/>
            <person name="Gonzalez C."/>
            <person name="Grossetete S."/>
            <person name="Guldener U."/>
            <person name="Henrissat B."/>
            <person name="Howlett B.J."/>
            <person name="Kodira C."/>
            <person name="Kretschmer M."/>
            <person name="Lappartient A."/>
            <person name="Leroch M."/>
            <person name="Levis C."/>
            <person name="Mauceli E."/>
            <person name="Neuveglise C."/>
            <person name="Oeser B."/>
            <person name="Pearson M."/>
            <person name="Poulain J."/>
            <person name="Poussereau N."/>
            <person name="Quesneville H."/>
            <person name="Rascle C."/>
            <person name="Schumacher J."/>
            <person name="Segurens B."/>
            <person name="Sexton A."/>
            <person name="Silva E."/>
            <person name="Sirven C."/>
            <person name="Soanes D.M."/>
            <person name="Talbot N.J."/>
            <person name="Templeton M."/>
            <person name="Yandava C."/>
            <person name="Yarden O."/>
            <person name="Zeng Q."/>
            <person name="Rollins J.A."/>
            <person name="Lebrun M.H."/>
            <person name="Dickman M."/>
        </authorList>
    </citation>
    <scope>NUCLEOTIDE SEQUENCE [LARGE SCALE GENOMIC DNA]</scope>
    <source>
        <strain evidence="3">T4</strain>
    </source>
</reference>
<accession>G2XS49</accession>
<dbReference type="HOGENOM" id="CLU_689249_0_0_1"/>
<dbReference type="EMBL" id="FQ790260">
    <property type="protein sequence ID" value="CCD43486.1"/>
    <property type="molecule type" value="Genomic_DNA"/>
</dbReference>
<proteinExistence type="predicted"/>
<dbReference type="OrthoDB" id="5406607at2759"/>
<organism evidence="2 3">
    <name type="scientific">Botryotinia fuckeliana (strain T4)</name>
    <name type="common">Noble rot fungus</name>
    <name type="synonym">Botrytis cinerea</name>
    <dbReference type="NCBI Taxonomy" id="999810"/>
    <lineage>
        <taxon>Eukaryota</taxon>
        <taxon>Fungi</taxon>
        <taxon>Dikarya</taxon>
        <taxon>Ascomycota</taxon>
        <taxon>Pezizomycotina</taxon>
        <taxon>Leotiomycetes</taxon>
        <taxon>Helotiales</taxon>
        <taxon>Sclerotiniaceae</taxon>
        <taxon>Botrytis</taxon>
    </lineage>
</organism>
<protein>
    <submittedName>
        <fullName evidence="2">Uncharacterized protein</fullName>
    </submittedName>
</protein>
<dbReference type="AlphaFoldDB" id="G2XS49"/>
<keyword evidence="1" id="KW-0472">Membrane</keyword>
<feature type="transmembrane region" description="Helical" evidence="1">
    <location>
        <begin position="258"/>
        <end position="285"/>
    </location>
</feature>